<protein>
    <recommendedName>
        <fullName evidence="2">GGDEF domain-containing protein</fullName>
    </recommendedName>
</protein>
<dbReference type="EMBL" id="UOFE01000024">
    <property type="protein sequence ID" value="VAW52122.1"/>
    <property type="molecule type" value="Genomic_DNA"/>
</dbReference>
<dbReference type="InterPro" id="IPR000160">
    <property type="entry name" value="GGDEF_dom"/>
</dbReference>
<dbReference type="CDD" id="cd01949">
    <property type="entry name" value="GGDEF"/>
    <property type="match status" value="1"/>
</dbReference>
<dbReference type="PANTHER" id="PTHR45138:SF9">
    <property type="entry name" value="DIGUANYLATE CYCLASE DGCM-RELATED"/>
    <property type="match status" value="1"/>
</dbReference>
<reference evidence="3" key="1">
    <citation type="submission" date="2018-06" db="EMBL/GenBank/DDBJ databases">
        <authorList>
            <person name="Zhirakovskaya E."/>
        </authorList>
    </citation>
    <scope>NUCLEOTIDE SEQUENCE</scope>
</reference>
<dbReference type="SUPFAM" id="SSF55073">
    <property type="entry name" value="Nucleotide cyclase"/>
    <property type="match status" value="1"/>
</dbReference>
<dbReference type="InterPro" id="IPR029787">
    <property type="entry name" value="Nucleotide_cyclase"/>
</dbReference>
<proteinExistence type="predicted"/>
<keyword evidence="1" id="KW-0175">Coiled coil</keyword>
<feature type="domain" description="GGDEF" evidence="2">
    <location>
        <begin position="432"/>
        <end position="564"/>
    </location>
</feature>
<dbReference type="FunFam" id="3.30.70.270:FF:000001">
    <property type="entry name" value="Diguanylate cyclase domain protein"/>
    <property type="match status" value="1"/>
</dbReference>
<evidence type="ECO:0000259" key="2">
    <source>
        <dbReference type="PROSITE" id="PS50887"/>
    </source>
</evidence>
<dbReference type="InterPro" id="IPR050469">
    <property type="entry name" value="Diguanylate_Cyclase"/>
</dbReference>
<organism evidence="3">
    <name type="scientific">hydrothermal vent metagenome</name>
    <dbReference type="NCBI Taxonomy" id="652676"/>
    <lineage>
        <taxon>unclassified sequences</taxon>
        <taxon>metagenomes</taxon>
        <taxon>ecological metagenomes</taxon>
    </lineage>
</organism>
<dbReference type="PANTHER" id="PTHR45138">
    <property type="entry name" value="REGULATORY COMPONENTS OF SENSORY TRANSDUCTION SYSTEM"/>
    <property type="match status" value="1"/>
</dbReference>
<dbReference type="SMART" id="SM00267">
    <property type="entry name" value="GGDEF"/>
    <property type="match status" value="1"/>
</dbReference>
<dbReference type="GO" id="GO:0052621">
    <property type="term" value="F:diguanylate cyclase activity"/>
    <property type="evidence" value="ECO:0007669"/>
    <property type="project" value="TreeGrafter"/>
</dbReference>
<dbReference type="NCBIfam" id="TIGR00254">
    <property type="entry name" value="GGDEF"/>
    <property type="match status" value="1"/>
</dbReference>
<name>A0A3B0WLA7_9ZZZZ</name>
<dbReference type="PROSITE" id="PS50887">
    <property type="entry name" value="GGDEF"/>
    <property type="match status" value="1"/>
</dbReference>
<feature type="coiled-coil region" evidence="1">
    <location>
        <begin position="338"/>
        <end position="401"/>
    </location>
</feature>
<accession>A0A3B0WLA7</accession>
<dbReference type="AlphaFoldDB" id="A0A3B0WLA7"/>
<dbReference type="Pfam" id="PF00990">
    <property type="entry name" value="GGDEF"/>
    <property type="match status" value="1"/>
</dbReference>
<evidence type="ECO:0000256" key="1">
    <source>
        <dbReference type="SAM" id="Coils"/>
    </source>
</evidence>
<evidence type="ECO:0000313" key="3">
    <source>
        <dbReference type="EMBL" id="VAW52122.1"/>
    </source>
</evidence>
<dbReference type="InterPro" id="IPR043128">
    <property type="entry name" value="Rev_trsase/Diguanyl_cyclase"/>
</dbReference>
<gene>
    <name evidence="3" type="ORF">MNBD_GAMMA05-654</name>
</gene>
<sequence length="568" mass="65248">MNISPDNEIKKIYEKSVRLLNDKQARLMDLQQLLKKTVIRLSHASRGDNEQVNTILDKINVSVDEHVDLPMLNKELDNLFVIINHADYKHSAGNSEEFYVYLKSSIEGLSSDAAKTEYISKLQSLVDKKIPNNEMSSQILTCIEEFSEINNKHNKQIDDFIENITDSTEFTFDKNSLDTSRILQDLAIDLVDYLYKVKSNNKIGLGDFSEKTVENSVNINHILLEIVNQLTLPNEAKKDQFDLAKELNCSDNNKDTWSNAIQKLILLVNRSIGNMQKEKQELQSYLTKINMQLADIESFIHVLRKGSEEAESRSMTLTESVEKGISSIEDTVENSTNLLDLKKDVADKLKDIKKYVEEYKHESDEKEHISAQSYAQIIDELVHSQKESNSLKEQLEESKIQLLRDPLTGVPNRLAYEERVAVEVHRWKRHKSPLCLAMWDIDHFKKVNDNYGHGVGDRVLKLFSEIIESRIRKVDLFARIGGEEFVLVMPDTELDTALTLNDKLRKQLEDCNFHYDGHHCPISASVGIAEFREGDEADYVMEKADEALYKSKNNGRNRCTIFVDEKTN</sequence>
<dbReference type="Gene3D" id="3.30.70.270">
    <property type="match status" value="1"/>
</dbReference>